<dbReference type="Gene3D" id="1.20.1270.90">
    <property type="entry name" value="AF1782-like"/>
    <property type="match status" value="1"/>
</dbReference>
<feature type="domain" description="LamG-like jellyroll fold" evidence="4">
    <location>
        <begin position="195"/>
        <end position="348"/>
    </location>
</feature>
<reference evidence="6" key="1">
    <citation type="journal article" date="2019" name="Int. J. Syst. Evol. Microbiol.">
        <title>The Global Catalogue of Microorganisms (GCM) 10K type strain sequencing project: providing services to taxonomists for standard genome sequencing and annotation.</title>
        <authorList>
            <consortium name="The Broad Institute Genomics Platform"/>
            <consortium name="The Broad Institute Genome Sequencing Center for Infectious Disease"/>
            <person name="Wu L."/>
            <person name="Ma J."/>
        </authorList>
    </citation>
    <scope>NUCLEOTIDE SEQUENCE [LARGE SCALE GENOMIC DNA]</scope>
    <source>
        <strain evidence="6">JCM 17224</strain>
    </source>
</reference>
<keyword evidence="6" id="KW-1185">Reference proteome</keyword>
<evidence type="ECO:0000313" key="6">
    <source>
        <dbReference type="Proteomes" id="UP001500567"/>
    </source>
</evidence>
<dbReference type="InterPro" id="IPR013320">
    <property type="entry name" value="ConA-like_dom_sf"/>
</dbReference>
<dbReference type="SUPFAM" id="SSF49899">
    <property type="entry name" value="Concanavalin A-like lectins/glucanases"/>
    <property type="match status" value="1"/>
</dbReference>
<evidence type="ECO:0000256" key="3">
    <source>
        <dbReference type="SAM" id="SignalP"/>
    </source>
</evidence>
<gene>
    <name evidence="5" type="ORF">GCM10022408_14420</name>
</gene>
<dbReference type="PROSITE" id="PS51257">
    <property type="entry name" value="PROKAR_LIPOPROTEIN"/>
    <property type="match status" value="1"/>
</dbReference>
<feature type="chain" id="PRO_5045942779" description="LamG-like jellyroll fold domain-containing protein" evidence="3">
    <location>
        <begin position="21"/>
        <end position="360"/>
    </location>
</feature>
<organism evidence="5 6">
    <name type="scientific">Hymenobacter fastidiosus</name>
    <dbReference type="NCBI Taxonomy" id="486264"/>
    <lineage>
        <taxon>Bacteria</taxon>
        <taxon>Pseudomonadati</taxon>
        <taxon>Bacteroidota</taxon>
        <taxon>Cytophagia</taxon>
        <taxon>Cytophagales</taxon>
        <taxon>Hymenobacteraceae</taxon>
        <taxon>Hymenobacter</taxon>
    </lineage>
</organism>
<dbReference type="Pfam" id="PF13385">
    <property type="entry name" value="Laminin_G_3"/>
    <property type="match status" value="1"/>
</dbReference>
<name>A0ABP7RYM1_9BACT</name>
<evidence type="ECO:0000259" key="4">
    <source>
        <dbReference type="SMART" id="SM00560"/>
    </source>
</evidence>
<protein>
    <recommendedName>
        <fullName evidence="4">LamG-like jellyroll fold domain-containing protein</fullName>
    </recommendedName>
</protein>
<dbReference type="InterPro" id="IPR006558">
    <property type="entry name" value="LamG-like"/>
</dbReference>
<dbReference type="EMBL" id="BAABDJ010000007">
    <property type="protein sequence ID" value="GAA4003878.1"/>
    <property type="molecule type" value="Genomic_DNA"/>
</dbReference>
<accession>A0ABP7RYM1</accession>
<dbReference type="SMART" id="SM00560">
    <property type="entry name" value="LamGL"/>
    <property type="match status" value="1"/>
</dbReference>
<evidence type="ECO:0000313" key="5">
    <source>
        <dbReference type="EMBL" id="GAA4003878.1"/>
    </source>
</evidence>
<dbReference type="RefSeq" id="WP_345071983.1">
    <property type="nucleotide sequence ID" value="NZ_BAABDJ010000007.1"/>
</dbReference>
<evidence type="ECO:0000256" key="2">
    <source>
        <dbReference type="ARBA" id="ARBA00023157"/>
    </source>
</evidence>
<proteinExistence type="predicted"/>
<dbReference type="Proteomes" id="UP001500567">
    <property type="component" value="Unassembled WGS sequence"/>
</dbReference>
<dbReference type="Gene3D" id="2.60.120.200">
    <property type="match status" value="1"/>
</dbReference>
<keyword evidence="1 3" id="KW-0732">Signal</keyword>
<comment type="caution">
    <text evidence="5">The sequence shown here is derived from an EMBL/GenBank/DDBJ whole genome shotgun (WGS) entry which is preliminary data.</text>
</comment>
<feature type="signal peptide" evidence="3">
    <location>
        <begin position="1"/>
        <end position="20"/>
    </location>
</feature>
<sequence>MKKQKFYLLILSWLCFGAMAAFSSCSESDDDNTTPQVNSNKTTLTAVIDSVTTIYTGAVEGVKPGTYAVGSRATLKTAIDLGTATKNDATATQAAVNTAVSSLRRAAVTFNASRLQEVSVANLMAYWKFSGNANDATANGNNGTGKVGKIGATTPVDGTLVPVLVADRFGRANEAYQFGGGAYIEVPYKAVLNPQTMTISLWCKRSDTNADNYLVSLNRWNGFKFQLQSANKPFLTATTTTGIFDRDADSGIVPLNKWTHVATSYVDGALKFYIDGELVKTWTDTKGAIKAIPQNIPLCIGQQLPSTIYNSTPTAAGLPADYYQFYSEAFFKGQMDDIRIYNKALSDAEVKSIFTFENTL</sequence>
<keyword evidence="2" id="KW-1015">Disulfide bond</keyword>
<evidence type="ECO:0000256" key="1">
    <source>
        <dbReference type="ARBA" id="ARBA00022729"/>
    </source>
</evidence>